<dbReference type="Gene3D" id="3.55.10.10">
    <property type="entry name" value="Archease domain"/>
    <property type="match status" value="1"/>
</dbReference>
<accession>A0A330L833</accession>
<evidence type="ECO:0000256" key="1">
    <source>
        <dbReference type="ARBA" id="ARBA00007963"/>
    </source>
</evidence>
<proteinExistence type="inferred from homology"/>
<evidence type="ECO:0000313" key="7">
    <source>
        <dbReference type="Proteomes" id="UP000248168"/>
    </source>
</evidence>
<dbReference type="Proteomes" id="UP000248168">
    <property type="component" value="Unassembled WGS sequence"/>
</dbReference>
<sequence>MPASFQFLEDVALADLAFDAEGDSIQELFEAASSAVMEAMADPATVGAIWERRMEHADGDLAALLFEWLSDLVYWKDAAGVVFSRAEVSLIREGDIWKLVGTLSGEPVNQTTQVLRDDVKGVTKHLYRLHQDHGRWRVRVVLDV</sequence>
<protein>
    <recommendedName>
        <fullName evidence="5">Archease domain-containing protein</fullName>
    </recommendedName>
</protein>
<dbReference type="PANTHER" id="PTHR12682">
    <property type="entry name" value="ARCHEASE"/>
    <property type="match status" value="1"/>
</dbReference>
<dbReference type="InterPro" id="IPR002804">
    <property type="entry name" value="Archease"/>
</dbReference>
<keyword evidence="7" id="KW-1185">Reference proteome</keyword>
<comment type="similarity">
    <text evidence="1">Belongs to the archease family.</text>
</comment>
<evidence type="ECO:0000256" key="2">
    <source>
        <dbReference type="ARBA" id="ARBA00022694"/>
    </source>
</evidence>
<name>A0A330L833_9BACT</name>
<dbReference type="SUPFAM" id="SSF69819">
    <property type="entry name" value="MTH1598-like"/>
    <property type="match status" value="1"/>
</dbReference>
<dbReference type="InParanoid" id="A0A330L833"/>
<reference evidence="7" key="1">
    <citation type="submission" date="2018-04" db="EMBL/GenBank/DDBJ databases">
        <authorList>
            <person name="Lucker S."/>
            <person name="Sakoula D."/>
        </authorList>
    </citation>
    <scope>NUCLEOTIDE SEQUENCE [LARGE SCALE GENOMIC DNA]</scope>
</reference>
<dbReference type="RefSeq" id="WP_121990252.1">
    <property type="nucleotide sequence ID" value="NZ_OUNR01000018.1"/>
</dbReference>
<dbReference type="GO" id="GO:0008033">
    <property type="term" value="P:tRNA processing"/>
    <property type="evidence" value="ECO:0007669"/>
    <property type="project" value="UniProtKB-KW"/>
</dbReference>
<evidence type="ECO:0000256" key="4">
    <source>
        <dbReference type="ARBA" id="ARBA00022837"/>
    </source>
</evidence>
<dbReference type="GO" id="GO:0046872">
    <property type="term" value="F:metal ion binding"/>
    <property type="evidence" value="ECO:0007669"/>
    <property type="project" value="UniProtKB-KW"/>
</dbReference>
<evidence type="ECO:0000259" key="5">
    <source>
        <dbReference type="Pfam" id="PF01951"/>
    </source>
</evidence>
<dbReference type="PANTHER" id="PTHR12682:SF11">
    <property type="entry name" value="PROTEIN ARCHEASE"/>
    <property type="match status" value="1"/>
</dbReference>
<keyword evidence="2" id="KW-0819">tRNA processing</keyword>
<dbReference type="InterPro" id="IPR023572">
    <property type="entry name" value="Archease_dom"/>
</dbReference>
<keyword evidence="4" id="KW-0106">Calcium</keyword>
<dbReference type="InterPro" id="IPR036820">
    <property type="entry name" value="Archease_dom_sf"/>
</dbReference>
<evidence type="ECO:0000313" key="6">
    <source>
        <dbReference type="EMBL" id="SPP66031.1"/>
    </source>
</evidence>
<dbReference type="EMBL" id="OUNR01000018">
    <property type="protein sequence ID" value="SPP66031.1"/>
    <property type="molecule type" value="Genomic_DNA"/>
</dbReference>
<dbReference type="OrthoDB" id="513063at2"/>
<dbReference type="Pfam" id="PF01951">
    <property type="entry name" value="Archease"/>
    <property type="match status" value="1"/>
</dbReference>
<feature type="domain" description="Archease" evidence="5">
    <location>
        <begin position="5"/>
        <end position="144"/>
    </location>
</feature>
<gene>
    <name evidence="6" type="ORF">NITLEN_50071</name>
</gene>
<evidence type="ECO:0000256" key="3">
    <source>
        <dbReference type="ARBA" id="ARBA00022723"/>
    </source>
</evidence>
<dbReference type="AlphaFoldDB" id="A0A330L833"/>
<organism evidence="6 7">
    <name type="scientific">Nitrospira lenta</name>
    <dbReference type="NCBI Taxonomy" id="1436998"/>
    <lineage>
        <taxon>Bacteria</taxon>
        <taxon>Pseudomonadati</taxon>
        <taxon>Nitrospirota</taxon>
        <taxon>Nitrospiria</taxon>
        <taxon>Nitrospirales</taxon>
        <taxon>Nitrospiraceae</taxon>
        <taxon>Nitrospira</taxon>
    </lineage>
</organism>
<keyword evidence="3" id="KW-0479">Metal-binding</keyword>